<keyword evidence="1" id="KW-0479">Metal-binding</keyword>
<dbReference type="GO" id="GO:0046872">
    <property type="term" value="F:metal ion binding"/>
    <property type="evidence" value="ECO:0007669"/>
    <property type="project" value="UniProtKB-KW"/>
</dbReference>
<name>A0AAW5N7U8_9BACT</name>
<protein>
    <submittedName>
        <fullName evidence="2">TatD family hydrolase</fullName>
    </submittedName>
</protein>
<organism evidence="2 3">
    <name type="scientific">Phocaeicola barnesiae</name>
    <dbReference type="NCBI Taxonomy" id="376804"/>
    <lineage>
        <taxon>Bacteria</taxon>
        <taxon>Pseudomonadati</taxon>
        <taxon>Bacteroidota</taxon>
        <taxon>Bacteroidia</taxon>
        <taxon>Bacteroidales</taxon>
        <taxon>Bacteroidaceae</taxon>
        <taxon>Phocaeicola</taxon>
    </lineage>
</organism>
<dbReference type="InterPro" id="IPR032466">
    <property type="entry name" value="Metal_Hydrolase"/>
</dbReference>
<sequence length="213" mass="24828">MIHDVHTHRLPPNPEEAIVCCRYSDFPLAIQQEATYLSVGIHPWYLTQEDIQLQLEWLNNRLQDQRIIAIGESGLDKCCRTPLDLQLEAFEKQTARSESLHLPMILHVVRAYQEIIACRKNLRACQPWIIHGFRGKKEVARTLLDQGFYLSFGQKFQPETLRYVPEDRFLLETDESLSPIREIYQEAASTRKTTVEQLEKAVSSTINKLFFSR</sequence>
<dbReference type="Pfam" id="PF01026">
    <property type="entry name" value="TatD_DNase"/>
    <property type="match status" value="1"/>
</dbReference>
<dbReference type="PIRSF" id="PIRSF005902">
    <property type="entry name" value="DNase_TatD"/>
    <property type="match status" value="1"/>
</dbReference>
<evidence type="ECO:0000313" key="3">
    <source>
        <dbReference type="Proteomes" id="UP001204579"/>
    </source>
</evidence>
<feature type="binding site" evidence="1">
    <location>
        <position position="107"/>
    </location>
    <ligand>
        <name>a divalent metal cation</name>
        <dbReference type="ChEBI" id="CHEBI:60240"/>
        <label>2</label>
    </ligand>
</feature>
<feature type="binding site" evidence="1">
    <location>
        <position position="174"/>
    </location>
    <ligand>
        <name>a divalent metal cation</name>
        <dbReference type="ChEBI" id="CHEBI:60240"/>
        <label>1</label>
    </ligand>
</feature>
<dbReference type="InterPro" id="IPR001130">
    <property type="entry name" value="TatD-like"/>
</dbReference>
<dbReference type="Gene3D" id="3.20.20.140">
    <property type="entry name" value="Metal-dependent hydrolases"/>
    <property type="match status" value="1"/>
</dbReference>
<comment type="caution">
    <text evidence="2">The sequence shown here is derived from an EMBL/GenBank/DDBJ whole genome shotgun (WGS) entry which is preliminary data.</text>
</comment>
<dbReference type="Proteomes" id="UP001204579">
    <property type="component" value="Unassembled WGS sequence"/>
</dbReference>
<proteinExistence type="predicted"/>
<dbReference type="RefSeq" id="WP_258335841.1">
    <property type="nucleotide sequence ID" value="NZ_JANRHJ010000009.1"/>
</dbReference>
<dbReference type="EMBL" id="JANRHJ010000009">
    <property type="protein sequence ID" value="MCR8874205.1"/>
    <property type="molecule type" value="Genomic_DNA"/>
</dbReference>
<dbReference type="PANTHER" id="PTHR46124:SF2">
    <property type="entry name" value="D-AMINOACYL-TRNA DEACYLASE"/>
    <property type="match status" value="1"/>
</dbReference>
<feature type="binding site" evidence="1">
    <location>
        <position position="72"/>
    </location>
    <ligand>
        <name>a divalent metal cation</name>
        <dbReference type="ChEBI" id="CHEBI:60240"/>
        <label>1</label>
    </ligand>
</feature>
<dbReference type="GO" id="GO:0016788">
    <property type="term" value="F:hydrolase activity, acting on ester bonds"/>
    <property type="evidence" value="ECO:0007669"/>
    <property type="project" value="InterPro"/>
</dbReference>
<keyword evidence="3" id="KW-1185">Reference proteome</keyword>
<accession>A0AAW5N7U8</accession>
<keyword evidence="2" id="KW-0378">Hydrolase</keyword>
<gene>
    <name evidence="2" type="ORF">NW209_09290</name>
</gene>
<dbReference type="SUPFAM" id="SSF51556">
    <property type="entry name" value="Metallo-dependent hydrolases"/>
    <property type="match status" value="1"/>
</dbReference>
<evidence type="ECO:0000313" key="2">
    <source>
        <dbReference type="EMBL" id="MCR8874205.1"/>
    </source>
</evidence>
<reference evidence="2 3" key="1">
    <citation type="submission" date="2022-08" db="EMBL/GenBank/DDBJ databases">
        <authorList>
            <person name="Zeman M."/>
            <person name="Kubasova T."/>
        </authorList>
    </citation>
    <scope>NUCLEOTIDE SEQUENCE [LARGE SCALE GENOMIC DNA]</scope>
    <source>
        <strain evidence="2 3">ET62</strain>
    </source>
</reference>
<evidence type="ECO:0000256" key="1">
    <source>
        <dbReference type="PIRSR" id="PIRSR005902-1"/>
    </source>
</evidence>
<dbReference type="PANTHER" id="PTHR46124">
    <property type="entry name" value="D-AMINOACYL-TRNA DEACYLASE"/>
    <property type="match status" value="1"/>
</dbReference>
<dbReference type="AlphaFoldDB" id="A0AAW5N7U8"/>
<feature type="binding site" evidence="1">
    <location>
        <position position="131"/>
    </location>
    <ligand>
        <name>a divalent metal cation</name>
        <dbReference type="ChEBI" id="CHEBI:60240"/>
        <label>2</label>
    </ligand>
</feature>